<dbReference type="Pfam" id="PF04239">
    <property type="entry name" value="DUF421"/>
    <property type="match status" value="1"/>
</dbReference>
<proteinExistence type="inferred from homology"/>
<dbReference type="Proteomes" id="UP000252172">
    <property type="component" value="Unassembled WGS sequence"/>
</dbReference>
<accession>A0A368MXJ9</accession>
<feature type="transmembrane region" description="Helical" evidence="7">
    <location>
        <begin position="15"/>
        <end position="33"/>
    </location>
</feature>
<dbReference type="PANTHER" id="PTHR34582:SF6">
    <property type="entry name" value="UPF0702 TRANSMEMBRANE PROTEIN YCAP"/>
    <property type="match status" value="1"/>
</dbReference>
<organism evidence="9 10">
    <name type="scientific">Chryseobacterium lacus</name>
    <dbReference type="NCBI Taxonomy" id="2058346"/>
    <lineage>
        <taxon>Bacteria</taxon>
        <taxon>Pseudomonadati</taxon>
        <taxon>Bacteroidota</taxon>
        <taxon>Flavobacteriia</taxon>
        <taxon>Flavobacteriales</taxon>
        <taxon>Weeksellaceae</taxon>
        <taxon>Chryseobacterium group</taxon>
        <taxon>Chryseobacterium</taxon>
    </lineage>
</organism>
<evidence type="ECO:0000256" key="4">
    <source>
        <dbReference type="ARBA" id="ARBA00022692"/>
    </source>
</evidence>
<dbReference type="AlphaFoldDB" id="A0A368MXJ9"/>
<keyword evidence="5 7" id="KW-1133">Transmembrane helix</keyword>
<evidence type="ECO:0000256" key="2">
    <source>
        <dbReference type="ARBA" id="ARBA00006448"/>
    </source>
</evidence>
<keyword evidence="10" id="KW-1185">Reference proteome</keyword>
<dbReference type="EMBL" id="QPIE01000004">
    <property type="protein sequence ID" value="RCU42918.1"/>
    <property type="molecule type" value="Genomic_DNA"/>
</dbReference>
<keyword evidence="6 7" id="KW-0472">Membrane</keyword>
<evidence type="ECO:0000256" key="3">
    <source>
        <dbReference type="ARBA" id="ARBA00022475"/>
    </source>
</evidence>
<keyword evidence="3" id="KW-1003">Cell membrane</keyword>
<evidence type="ECO:0000313" key="9">
    <source>
        <dbReference type="EMBL" id="RCU42918.1"/>
    </source>
</evidence>
<sequence length="226" mass="25881">MKAEELFFGTENVQFLLEVVLRTTMMFLFLILVMKFTGKRSVKQLSIFEMVMIIALGSAAGDPMFYKEVGIAVAATVLVVTILIYRIIIYLVTHSEKIELYFEGKPEYLIRNGQFTKEFLHEKKLGVDEFFSELRMQNIEHIGQVKDVLLETNGTLSIIFRERELTEHGLPIWPEKYLDTVKDILPDQYYSCTNCGKTVLGIGIANSVCSCKEKKFVRAIATKRIS</sequence>
<dbReference type="InterPro" id="IPR023090">
    <property type="entry name" value="UPF0702_alpha/beta_dom_sf"/>
</dbReference>
<dbReference type="RefSeq" id="WP_114303504.1">
    <property type="nucleotide sequence ID" value="NZ_QPIE01000004.1"/>
</dbReference>
<name>A0A368MXJ9_9FLAO</name>
<dbReference type="Gene3D" id="3.30.240.20">
    <property type="entry name" value="bsu07140 like domains"/>
    <property type="match status" value="1"/>
</dbReference>
<comment type="similarity">
    <text evidence="2">Belongs to the UPF0702 family.</text>
</comment>
<dbReference type="PANTHER" id="PTHR34582">
    <property type="entry name" value="UPF0702 TRANSMEMBRANE PROTEIN YCAP"/>
    <property type="match status" value="1"/>
</dbReference>
<protein>
    <submittedName>
        <fullName evidence="9">DUF421 domain-containing protein</fullName>
    </submittedName>
</protein>
<feature type="transmembrane region" description="Helical" evidence="7">
    <location>
        <begin position="71"/>
        <end position="92"/>
    </location>
</feature>
<reference evidence="9 10" key="1">
    <citation type="submission" date="2018-07" db="EMBL/GenBank/DDBJ databases">
        <title>Chryseobacterium lacus sp. nov., isolated from lake water.</title>
        <authorList>
            <person name="Li C.-M."/>
        </authorList>
    </citation>
    <scope>NUCLEOTIDE SEQUENCE [LARGE SCALE GENOMIC DNA]</scope>
    <source>
        <strain evidence="9 10">YLOS41</strain>
    </source>
</reference>
<feature type="transmembrane region" description="Helical" evidence="7">
    <location>
        <begin position="45"/>
        <end position="65"/>
    </location>
</feature>
<evidence type="ECO:0000259" key="8">
    <source>
        <dbReference type="Pfam" id="PF04239"/>
    </source>
</evidence>
<comment type="subcellular location">
    <subcellularLocation>
        <location evidence="1">Cell membrane</location>
        <topology evidence="1">Multi-pass membrane protein</topology>
    </subcellularLocation>
</comment>
<gene>
    <name evidence="9" type="ORF">DQ356_05615</name>
</gene>
<evidence type="ECO:0000256" key="7">
    <source>
        <dbReference type="SAM" id="Phobius"/>
    </source>
</evidence>
<dbReference type="GO" id="GO:0005886">
    <property type="term" value="C:plasma membrane"/>
    <property type="evidence" value="ECO:0007669"/>
    <property type="project" value="UniProtKB-SubCell"/>
</dbReference>
<dbReference type="InterPro" id="IPR007353">
    <property type="entry name" value="DUF421"/>
</dbReference>
<keyword evidence="4 7" id="KW-0812">Transmembrane</keyword>
<evidence type="ECO:0000256" key="1">
    <source>
        <dbReference type="ARBA" id="ARBA00004651"/>
    </source>
</evidence>
<feature type="domain" description="YetF C-terminal" evidence="8">
    <location>
        <begin position="94"/>
        <end position="163"/>
    </location>
</feature>
<evidence type="ECO:0000256" key="6">
    <source>
        <dbReference type="ARBA" id="ARBA00023136"/>
    </source>
</evidence>
<evidence type="ECO:0000313" key="10">
    <source>
        <dbReference type="Proteomes" id="UP000252172"/>
    </source>
</evidence>
<comment type="caution">
    <text evidence="9">The sequence shown here is derived from an EMBL/GenBank/DDBJ whole genome shotgun (WGS) entry which is preliminary data.</text>
</comment>
<dbReference type="OrthoDB" id="6538282at2"/>
<evidence type="ECO:0000256" key="5">
    <source>
        <dbReference type="ARBA" id="ARBA00022989"/>
    </source>
</evidence>